<dbReference type="PANTHER" id="PTHR43767">
    <property type="entry name" value="LONG-CHAIN-FATTY-ACID--COA LIGASE"/>
    <property type="match status" value="1"/>
</dbReference>
<proteinExistence type="inferred from homology"/>
<evidence type="ECO:0000313" key="6">
    <source>
        <dbReference type="Proteomes" id="UP000245380"/>
    </source>
</evidence>
<dbReference type="PROSITE" id="PS00455">
    <property type="entry name" value="AMP_BINDING"/>
    <property type="match status" value="1"/>
</dbReference>
<dbReference type="PANTHER" id="PTHR43767:SF3">
    <property type="entry name" value="LONG-CHAIN-FATTY-ACID--COA LIGASE"/>
    <property type="match status" value="1"/>
</dbReference>
<dbReference type="Proteomes" id="UP000245380">
    <property type="component" value="Unassembled WGS sequence"/>
</dbReference>
<protein>
    <submittedName>
        <fullName evidence="5">Long-chain fatty acid--CoA ligase</fullName>
    </submittedName>
</protein>
<organism evidence="5 6">
    <name type="scientific">Sulfoacidibacillus thermotolerans</name>
    <name type="common">Acidibacillus sulfuroxidans</name>
    <dbReference type="NCBI Taxonomy" id="1765684"/>
    <lineage>
        <taxon>Bacteria</taxon>
        <taxon>Bacillati</taxon>
        <taxon>Bacillota</taxon>
        <taxon>Bacilli</taxon>
        <taxon>Bacillales</taxon>
        <taxon>Alicyclobacillaceae</taxon>
        <taxon>Sulfoacidibacillus</taxon>
    </lineage>
</organism>
<feature type="domain" description="AMP-binding enzyme C-terminal" evidence="4">
    <location>
        <begin position="412"/>
        <end position="486"/>
    </location>
</feature>
<dbReference type="Pfam" id="PF13193">
    <property type="entry name" value="AMP-binding_C"/>
    <property type="match status" value="1"/>
</dbReference>
<dbReference type="AlphaFoldDB" id="A0A2U3DCN1"/>
<dbReference type="InterPro" id="IPR045851">
    <property type="entry name" value="AMP-bd_C_sf"/>
</dbReference>
<accession>A0A2U3DCN1</accession>
<dbReference type="InterPro" id="IPR042099">
    <property type="entry name" value="ANL_N_sf"/>
</dbReference>
<reference evidence="5 6" key="1">
    <citation type="submission" date="2016-11" db="EMBL/GenBank/DDBJ databases">
        <title>Comparative genomics of Acidibacillus ferroxidans species.</title>
        <authorList>
            <person name="Oliveira G."/>
            <person name="Nunes G."/>
            <person name="Oliveira R."/>
            <person name="Araujo F."/>
            <person name="Salim A."/>
            <person name="Scholte L."/>
            <person name="Morais D."/>
            <person name="Nancucheo I."/>
            <person name="Johnson D.B."/>
            <person name="Grail B."/>
            <person name="Bittencourt J."/>
            <person name="Valadares R."/>
        </authorList>
    </citation>
    <scope>NUCLEOTIDE SEQUENCE [LARGE SCALE GENOMIC DNA]</scope>
    <source>
        <strain evidence="5 6">Y002</strain>
    </source>
</reference>
<dbReference type="FunFam" id="3.30.300.30:FF:000008">
    <property type="entry name" value="2,3-dihydroxybenzoate-AMP ligase"/>
    <property type="match status" value="1"/>
</dbReference>
<keyword evidence="2 5" id="KW-0436">Ligase</keyword>
<dbReference type="Gene3D" id="3.30.300.30">
    <property type="match status" value="1"/>
</dbReference>
<comment type="caution">
    <text evidence="5">The sequence shown here is derived from an EMBL/GenBank/DDBJ whole genome shotgun (WGS) entry which is preliminary data.</text>
</comment>
<dbReference type="NCBIfam" id="NF004837">
    <property type="entry name" value="PRK06187.1"/>
    <property type="match status" value="1"/>
</dbReference>
<dbReference type="InterPro" id="IPR000873">
    <property type="entry name" value="AMP-dep_synth/lig_dom"/>
</dbReference>
<dbReference type="OrthoDB" id="9803968at2"/>
<evidence type="ECO:0000259" key="4">
    <source>
        <dbReference type="Pfam" id="PF13193"/>
    </source>
</evidence>
<keyword evidence="6" id="KW-1185">Reference proteome</keyword>
<dbReference type="SUPFAM" id="SSF56801">
    <property type="entry name" value="Acetyl-CoA synthetase-like"/>
    <property type="match status" value="1"/>
</dbReference>
<dbReference type="Pfam" id="PF00501">
    <property type="entry name" value="AMP-binding"/>
    <property type="match status" value="1"/>
</dbReference>
<dbReference type="CDD" id="cd05936">
    <property type="entry name" value="FC-FACS_FadD_like"/>
    <property type="match status" value="1"/>
</dbReference>
<dbReference type="PRINTS" id="PR00154">
    <property type="entry name" value="AMPBINDING"/>
</dbReference>
<gene>
    <name evidence="5" type="ORF">BM613_02120</name>
</gene>
<dbReference type="InterPro" id="IPR050237">
    <property type="entry name" value="ATP-dep_AMP-bd_enzyme"/>
</dbReference>
<evidence type="ECO:0000256" key="2">
    <source>
        <dbReference type="ARBA" id="ARBA00022598"/>
    </source>
</evidence>
<dbReference type="GO" id="GO:0016877">
    <property type="term" value="F:ligase activity, forming carbon-sulfur bonds"/>
    <property type="evidence" value="ECO:0007669"/>
    <property type="project" value="UniProtKB-ARBA"/>
</dbReference>
<evidence type="ECO:0000259" key="3">
    <source>
        <dbReference type="Pfam" id="PF00501"/>
    </source>
</evidence>
<dbReference type="InterPro" id="IPR025110">
    <property type="entry name" value="AMP-bd_C"/>
</dbReference>
<dbReference type="InterPro" id="IPR020845">
    <property type="entry name" value="AMP-binding_CS"/>
</dbReference>
<sequence>MSARDHGDDYAYSYLGKRVTYKELYARVLRISGFLYESGFRKGDGMAIILPNSDAFLEMYHAALAIGMFVVPLNPLYTPNELLYMLKDSAVKMIVAPVQMAPIAPMVLQALPGVRLIVAGDSEETLPDSLISYESVLEHNPLTKVAEDLTVEDLAVVLYTSGTTGKPKGAMLTHRNLSSNAMMAGVYLGFSGSDRIVTVLPMFHVFSLTVCVNAGIFRAAELIILPRFSPKEVITVIEETKATIFAGVPTMYNFILQAAGDRVVDFHSLRYCISGGAAMPVAVLEAFEKRFSVTVLEGYGLSEASPITAFAPVDGRPRKVGSIGVSLPMVDQKVVNEFDEEVPVGEVGELVVRGPNVMKGYLGLPKETETALRNGWLHTGDMARMDEDGYFYIVDRKKDMILVGGFNVYPREVEEVLFTYEGVLEVAVVGMPNPDYGEEVVACIVRKNESVTEEKIRHFCETRLAKYKQPTKILFMDELPKNMTGKIVRRELREQLADQLKKNS</sequence>
<dbReference type="Gene3D" id="3.40.50.12780">
    <property type="entry name" value="N-terminal domain of ligase-like"/>
    <property type="match status" value="1"/>
</dbReference>
<comment type="similarity">
    <text evidence="1">Belongs to the ATP-dependent AMP-binding enzyme family.</text>
</comment>
<dbReference type="InterPro" id="IPR020459">
    <property type="entry name" value="AMP-binding"/>
</dbReference>
<evidence type="ECO:0000256" key="1">
    <source>
        <dbReference type="ARBA" id="ARBA00006432"/>
    </source>
</evidence>
<name>A0A2U3DCN1_SULT2</name>
<evidence type="ECO:0000313" key="5">
    <source>
        <dbReference type="EMBL" id="PWI59022.1"/>
    </source>
</evidence>
<feature type="domain" description="AMP-dependent synthetase/ligase" evidence="3">
    <location>
        <begin position="2"/>
        <end position="362"/>
    </location>
</feature>
<dbReference type="EMBL" id="MPDK01000002">
    <property type="protein sequence ID" value="PWI59022.1"/>
    <property type="molecule type" value="Genomic_DNA"/>
</dbReference>